<comment type="caution">
    <text evidence="1">The sequence shown here is derived from an EMBL/GenBank/DDBJ whole genome shotgun (WGS) entry which is preliminary data.</text>
</comment>
<dbReference type="GO" id="GO:0016301">
    <property type="term" value="F:kinase activity"/>
    <property type="evidence" value="ECO:0007669"/>
    <property type="project" value="UniProtKB-KW"/>
</dbReference>
<protein>
    <submittedName>
        <fullName evidence="1">Protein kinase C-binding protein NELL2</fullName>
    </submittedName>
</protein>
<accession>A0A8J5ZY20</accession>
<proteinExistence type="predicted"/>
<reference evidence="1" key="1">
    <citation type="journal article" date="2021" name="Evol. Appl.">
        <title>The genome of the Pyrenean desman and the effects of bottlenecks and inbreeding on the genomic landscape of an endangered species.</title>
        <authorList>
            <person name="Escoda L."/>
            <person name="Castresana J."/>
        </authorList>
    </citation>
    <scope>NUCLEOTIDE SEQUENCE</scope>
    <source>
        <strain evidence="1">IBE-C5619</strain>
    </source>
</reference>
<dbReference type="OrthoDB" id="6516201at2759"/>
<dbReference type="Proteomes" id="UP000700334">
    <property type="component" value="Unassembled WGS sequence"/>
</dbReference>
<name>A0A8J5ZY20_GALPY</name>
<keyword evidence="1" id="KW-0808">Transferase</keyword>
<sequence length="259" mass="28928">MTLLTSALPRPSFACSLSSQFAFPDPAFGQDTNAGDESLALTGASGAWRSSLAVCGWVVLSLSWVFEDTRRKSPGRRWTEPIHTMESRVLLRTFCLVFGLGADREAGHTLSQGLRAEGELCREKALKWVTEMGLVALLFKAWLLMAVWGLGVDPSLQIDLLTELELGESTAGVHQVPGLHNGTRAFLFQEIDKRWTFDCCLVVLHYLGKFFSLLLECGNYCSLGFHVKQWGLERLTLLDFEDVIDSNYSELKVLQKFFV</sequence>
<dbReference type="EMBL" id="JAGFMF010011911">
    <property type="protein sequence ID" value="KAG8510118.1"/>
    <property type="molecule type" value="Genomic_DNA"/>
</dbReference>
<organism evidence="1 2">
    <name type="scientific">Galemys pyrenaicus</name>
    <name type="common">Iberian desman</name>
    <name type="synonym">Pyrenean desman</name>
    <dbReference type="NCBI Taxonomy" id="202257"/>
    <lineage>
        <taxon>Eukaryota</taxon>
        <taxon>Metazoa</taxon>
        <taxon>Chordata</taxon>
        <taxon>Craniata</taxon>
        <taxon>Vertebrata</taxon>
        <taxon>Euteleostomi</taxon>
        <taxon>Mammalia</taxon>
        <taxon>Eutheria</taxon>
        <taxon>Laurasiatheria</taxon>
        <taxon>Eulipotyphla</taxon>
        <taxon>Talpidae</taxon>
        <taxon>Galemys</taxon>
    </lineage>
</organism>
<evidence type="ECO:0000313" key="2">
    <source>
        <dbReference type="Proteomes" id="UP000700334"/>
    </source>
</evidence>
<gene>
    <name evidence="1" type="ORF">J0S82_002845</name>
</gene>
<keyword evidence="2" id="KW-1185">Reference proteome</keyword>
<keyword evidence="1" id="KW-0418">Kinase</keyword>
<evidence type="ECO:0000313" key="1">
    <source>
        <dbReference type="EMBL" id="KAG8510118.1"/>
    </source>
</evidence>
<dbReference type="AlphaFoldDB" id="A0A8J5ZY20"/>